<evidence type="ECO:0000259" key="1">
    <source>
        <dbReference type="Pfam" id="PF01979"/>
    </source>
</evidence>
<dbReference type="InterPro" id="IPR032466">
    <property type="entry name" value="Metal_Hydrolase"/>
</dbReference>
<proteinExistence type="predicted"/>
<keyword evidence="3" id="KW-1185">Reference proteome</keyword>
<evidence type="ECO:0000313" key="2">
    <source>
        <dbReference type="EMBL" id="MBB5617584.1"/>
    </source>
</evidence>
<dbReference type="PANTHER" id="PTHR43135:SF3">
    <property type="entry name" value="ALPHA-D-RIBOSE 1-METHYLPHOSPHONATE 5-TRIPHOSPHATE DIPHOSPHATASE"/>
    <property type="match status" value="1"/>
</dbReference>
<dbReference type="OrthoDB" id="3514520at2"/>
<feature type="domain" description="Amidohydrolase-related" evidence="1">
    <location>
        <begin position="56"/>
        <end position="224"/>
    </location>
</feature>
<dbReference type="SUPFAM" id="SSF51556">
    <property type="entry name" value="Metallo-dependent hydrolases"/>
    <property type="match status" value="1"/>
</dbReference>
<dbReference type="AlphaFoldDB" id="A0A840X8S1"/>
<reference evidence="2 3" key="1">
    <citation type="submission" date="2020-08" db="EMBL/GenBank/DDBJ databases">
        <title>Sequencing the genomes of 1000 actinobacteria strains.</title>
        <authorList>
            <person name="Klenk H.-P."/>
        </authorList>
    </citation>
    <scope>NUCLEOTIDE SEQUENCE [LARGE SCALE GENOMIC DNA]</scope>
    <source>
        <strain evidence="2 3">DSM 23889</strain>
    </source>
</reference>
<dbReference type="PANTHER" id="PTHR43135">
    <property type="entry name" value="ALPHA-D-RIBOSE 1-METHYLPHOSPHONATE 5-TRIPHOSPHATE DIPHOSPHATASE"/>
    <property type="match status" value="1"/>
</dbReference>
<dbReference type="InterPro" id="IPR051781">
    <property type="entry name" value="Metallo-dep_Hydrolase"/>
</dbReference>
<dbReference type="EMBL" id="JACHBS010000001">
    <property type="protein sequence ID" value="MBB5617584.1"/>
    <property type="molecule type" value="Genomic_DNA"/>
</dbReference>
<keyword evidence="2" id="KW-0378">Hydrolase</keyword>
<name>A0A840X8S1_9MICO</name>
<evidence type="ECO:0000313" key="3">
    <source>
        <dbReference type="Proteomes" id="UP000552883"/>
    </source>
</evidence>
<dbReference type="RefSeq" id="WP_153981734.1">
    <property type="nucleotide sequence ID" value="NZ_BAAANZ010000018.1"/>
</dbReference>
<sequence length="347" mass="35645">MSPLVMNAPPATFHVADLWRGTWMGPSIVRRGGATLHYVGPAPSALPADVIPIPGVLLPGFCDHHTHLQLLPADARTQLLAGGLSRVIDLGGDPDTLAVLAEPDPFGVAVEFAGAFLTAPGGYPSDRAWAPAGSVREVASADDAELAVAEQGAAGASRIKVALHGDAGPTWSDDLLADVVAEARAAGLPVVAHVEGVGQAERAIAAGVDVLSHTPFSEVLPEALVARAVAQGQRWVSTLAIHDPVENAAERAAALANLRAFRTAGGEVLYGSDLGNGEQPLGVHRDELVALAEAGLDETAVLRALVGGFGRGRWKKRLTWMPERPGAIAELTGAVSVAVGDLEDVGA</sequence>
<organism evidence="2 3">
    <name type="scientific">Microcella frigidaquae</name>
    <dbReference type="NCBI Taxonomy" id="424758"/>
    <lineage>
        <taxon>Bacteria</taxon>
        <taxon>Bacillati</taxon>
        <taxon>Actinomycetota</taxon>
        <taxon>Actinomycetes</taxon>
        <taxon>Micrococcales</taxon>
        <taxon>Microbacteriaceae</taxon>
        <taxon>Microcella</taxon>
    </lineage>
</organism>
<dbReference type="InterPro" id="IPR006680">
    <property type="entry name" value="Amidohydro-rel"/>
</dbReference>
<dbReference type="GO" id="GO:0016787">
    <property type="term" value="F:hydrolase activity"/>
    <property type="evidence" value="ECO:0007669"/>
    <property type="project" value="UniProtKB-KW"/>
</dbReference>
<accession>A0A840X8S1</accession>
<dbReference type="Pfam" id="PF01979">
    <property type="entry name" value="Amidohydro_1"/>
    <property type="match status" value="1"/>
</dbReference>
<gene>
    <name evidence="2" type="ORF">BJ959_001080</name>
</gene>
<protein>
    <submittedName>
        <fullName evidence="2">Imidazolonepropionase-like amidohydrolase</fullName>
    </submittedName>
</protein>
<comment type="caution">
    <text evidence="2">The sequence shown here is derived from an EMBL/GenBank/DDBJ whole genome shotgun (WGS) entry which is preliminary data.</text>
</comment>
<dbReference type="Proteomes" id="UP000552883">
    <property type="component" value="Unassembled WGS sequence"/>
</dbReference>
<dbReference type="Gene3D" id="3.20.20.140">
    <property type="entry name" value="Metal-dependent hydrolases"/>
    <property type="match status" value="1"/>
</dbReference>